<feature type="coiled-coil region" evidence="1">
    <location>
        <begin position="645"/>
        <end position="675"/>
    </location>
</feature>
<accession>A0ABD2IM79</accession>
<evidence type="ECO:0000256" key="2">
    <source>
        <dbReference type="SAM" id="SignalP"/>
    </source>
</evidence>
<dbReference type="AlphaFoldDB" id="A0ABD2IM79"/>
<gene>
    <name evidence="3" type="ORF">niasHS_013876</name>
</gene>
<reference evidence="3 4" key="1">
    <citation type="submission" date="2024-10" db="EMBL/GenBank/DDBJ databases">
        <authorList>
            <person name="Kim D."/>
        </authorList>
    </citation>
    <scope>NUCLEOTIDE SEQUENCE [LARGE SCALE GENOMIC DNA]</scope>
    <source>
        <strain evidence="3">Taebaek</strain>
    </source>
</reference>
<keyword evidence="1" id="KW-0175">Coiled coil</keyword>
<comment type="caution">
    <text evidence="3">The sequence shown here is derived from an EMBL/GenBank/DDBJ whole genome shotgun (WGS) entry which is preliminary data.</text>
</comment>
<keyword evidence="4" id="KW-1185">Reference proteome</keyword>
<evidence type="ECO:0000313" key="3">
    <source>
        <dbReference type="EMBL" id="KAL3081184.1"/>
    </source>
</evidence>
<name>A0ABD2IM79_HETSC</name>
<proteinExistence type="predicted"/>
<feature type="chain" id="PRO_5044794114" evidence="2">
    <location>
        <begin position="26"/>
        <end position="679"/>
    </location>
</feature>
<evidence type="ECO:0000256" key="1">
    <source>
        <dbReference type="SAM" id="Coils"/>
    </source>
</evidence>
<keyword evidence="2" id="KW-0732">Signal</keyword>
<sequence length="679" mass="79708">MKPKFLFALIFPFFVGFSIFEGTSSYEWDSEKLANNVQTFAEFMDDLYEDYKEKRKMDIPWLNKSKLYAEKGYSDKQKRTVFNLTFVKCAAEIAHFRVLNQNNDSKDAYLNLKVLTFHEVQYAKNEFIGFLHFDQTLGQQIAEKFKNEIFSKENPKLVHQILQLAFSLAVRIILSIIYAEYFNEKNDIGGWQLKTLLTAFKELSKRRGQSDENGVFPFKIIQIDQRNGEAAHFWAQKFLKKGENLEEDDSEQMIAYEKDNFEESMIEQKCGEDPHKVYDDRQKPFLTDNNTPAKGSNQIEMELFNEPLWNYVRVFGIYTNEAEAVVNFCEDLQTVVQKDVKNLDVNVDKKFKIDPKVKNVTTLKEFKFLHAIIKFVEDKKNSDELEKFSTNYDRKKPSHKKQLLTALLVTLDEIHTDYGNASKREISKIGICLTHSGNEISSFGQILYELMKNLPKNCVKYNENEQLLTIPLLLAKHLLGRLYKFIESNFRKVDQISDGFDFVQTLQTIAWKNKTLEVEKRQKPISAGVNVKLFQLLFALAIRLCFLIDEKELAEKYLPKFVFALKMCSKEIGYTNLEPFEHKMKNDGKNVQINFRNWNLPYLVYKEKEDEFKMEEGEVEVNIRKLNELVNLVKPDDEKVMVNKIVQKLQVLLKLQEKKQKAKEDEAEVEMLREKLWMS</sequence>
<evidence type="ECO:0000313" key="4">
    <source>
        <dbReference type="Proteomes" id="UP001620645"/>
    </source>
</evidence>
<feature type="signal peptide" evidence="2">
    <location>
        <begin position="1"/>
        <end position="25"/>
    </location>
</feature>
<protein>
    <submittedName>
        <fullName evidence="3">Uncharacterized protein</fullName>
    </submittedName>
</protein>
<dbReference type="EMBL" id="JBICCN010000277">
    <property type="protein sequence ID" value="KAL3081184.1"/>
    <property type="molecule type" value="Genomic_DNA"/>
</dbReference>
<organism evidence="3 4">
    <name type="scientific">Heterodera schachtii</name>
    <name type="common">Sugarbeet cyst nematode worm</name>
    <name type="synonym">Tylenchus schachtii</name>
    <dbReference type="NCBI Taxonomy" id="97005"/>
    <lineage>
        <taxon>Eukaryota</taxon>
        <taxon>Metazoa</taxon>
        <taxon>Ecdysozoa</taxon>
        <taxon>Nematoda</taxon>
        <taxon>Chromadorea</taxon>
        <taxon>Rhabditida</taxon>
        <taxon>Tylenchina</taxon>
        <taxon>Tylenchomorpha</taxon>
        <taxon>Tylenchoidea</taxon>
        <taxon>Heteroderidae</taxon>
        <taxon>Heteroderinae</taxon>
        <taxon>Heterodera</taxon>
    </lineage>
</organism>
<dbReference type="Proteomes" id="UP001620645">
    <property type="component" value="Unassembled WGS sequence"/>
</dbReference>